<protein>
    <submittedName>
        <fullName evidence="1">Uncharacterized protein</fullName>
    </submittedName>
</protein>
<dbReference type="RefSeq" id="WP_131837694.1">
    <property type="nucleotide sequence ID" value="NZ_SLWB01000001.1"/>
</dbReference>
<proteinExistence type="predicted"/>
<dbReference type="Proteomes" id="UP000294830">
    <property type="component" value="Unassembled WGS sequence"/>
</dbReference>
<keyword evidence="2" id="KW-1185">Reference proteome</keyword>
<dbReference type="EMBL" id="SLWB01000001">
    <property type="protein sequence ID" value="TCN72906.1"/>
    <property type="molecule type" value="Genomic_DNA"/>
</dbReference>
<reference evidence="1 2" key="1">
    <citation type="submission" date="2019-03" db="EMBL/GenBank/DDBJ databases">
        <title>Genomic Encyclopedia of Archaeal and Bacterial Type Strains, Phase II (KMG-II): from individual species to whole genera.</title>
        <authorList>
            <person name="Goeker M."/>
        </authorList>
    </citation>
    <scope>NUCLEOTIDE SEQUENCE [LARGE SCALE GENOMIC DNA]</scope>
    <source>
        <strain evidence="1 2">RL-C</strain>
    </source>
</reference>
<dbReference type="AlphaFoldDB" id="A0A4R2EW42"/>
<organism evidence="1 2">
    <name type="scientific">Acetobacteroides hydrogenigenes</name>
    <dbReference type="NCBI Taxonomy" id="979970"/>
    <lineage>
        <taxon>Bacteria</taxon>
        <taxon>Pseudomonadati</taxon>
        <taxon>Bacteroidota</taxon>
        <taxon>Bacteroidia</taxon>
        <taxon>Bacteroidales</taxon>
        <taxon>Rikenellaceae</taxon>
        <taxon>Acetobacteroides</taxon>
    </lineage>
</organism>
<sequence length="234" mass="27265">MDSDPQENKQSINGIINILQLKTNTKQKVYDNTFEVFNQLKEMLHELTNDINEELSGVDRRVKLEYRDRGKFEAEIRIAEDILIFSMHTNVFQFDRDHQIWKTSYVEKDKLNALCGVINIYNFLTDSFKYNRLDDLGYLIGRIFINKDMNYFVEGKRQMAFIYSNFGNASITSEALKKIIETAIVYSLEFDLLVPPYDTVKIASVAQMNTKIENSKMQTGKRLGYKFNSDDVNG</sequence>
<name>A0A4R2EW42_9BACT</name>
<evidence type="ECO:0000313" key="2">
    <source>
        <dbReference type="Proteomes" id="UP000294830"/>
    </source>
</evidence>
<comment type="caution">
    <text evidence="1">The sequence shown here is derived from an EMBL/GenBank/DDBJ whole genome shotgun (WGS) entry which is preliminary data.</text>
</comment>
<dbReference type="OrthoDB" id="1003648at2"/>
<accession>A0A4R2EW42</accession>
<gene>
    <name evidence="1" type="ORF">CLV25_101124</name>
</gene>
<evidence type="ECO:0000313" key="1">
    <source>
        <dbReference type="EMBL" id="TCN72906.1"/>
    </source>
</evidence>